<protein>
    <submittedName>
        <fullName evidence="1">Uncharacterized protein</fullName>
    </submittedName>
</protein>
<comment type="caution">
    <text evidence="1">The sequence shown here is derived from an EMBL/GenBank/DDBJ whole genome shotgun (WGS) entry which is preliminary data.</text>
</comment>
<proteinExistence type="predicted"/>
<dbReference type="RefSeq" id="WP_370396151.1">
    <property type="nucleotide sequence ID" value="NZ_JALBUT010000001.1"/>
</dbReference>
<gene>
    <name evidence="1" type="ORF">MOX91_00680</name>
</gene>
<evidence type="ECO:0000313" key="2">
    <source>
        <dbReference type="Proteomes" id="UP001275932"/>
    </source>
</evidence>
<reference evidence="1 2" key="1">
    <citation type="submission" date="2022-03" db="EMBL/GenBank/DDBJ databases">
        <title>Novel taxa within the pig intestine.</title>
        <authorList>
            <person name="Wylensek D."/>
            <person name="Bishof K."/>
            <person name="Afrizal A."/>
            <person name="Clavel T."/>
        </authorList>
    </citation>
    <scope>NUCLEOTIDE SEQUENCE [LARGE SCALE GENOMIC DNA]</scope>
    <source>
        <strain evidence="1 2">CLA-KB-P66</strain>
    </source>
</reference>
<accession>A0ABU4WF91</accession>
<sequence>MNSPQKKWSVKINGKPFPIGDLKLKSAVLNLRTLASDYFKISSPKKFPFAEGDKLSLFFNGVCRFAGNCNSLKTSISAQKKSYEAVFKNAWAELEKIPYTQDWQALLEDAQAISPQRISRIILGQSADGEKISAGEQIADIIACANSKGAGISTSEIGISTQIPADEASDMSCAQAILRVLKWMPDIATEFDYSNENTPVLNFKKRSACETVSIENAAVKSISFEKRNDLKVQNVCVNYEKTNTVNGAAFKAVSRDVYPPESDIGCKNSLMLTVPLGGYSQKTQHQKVETADISISSESWWKSKVPFLNNSKISHFNLKNIKRKSTLPRELLSGNIMEWMLCAIERDTISADVEYYIDGKVAGMESVSLKLLATNARTTTYSRTVTTSKQEPQPSGLAQAIFEATEDTQTEGECAIINAQNLSLFLKNILYENELENACVTETALDIFKGELKAKFGPPKHLYPADIAELFRTASTRKTVQNPQIRLTGETSKDNTFQYSDNVYTPVIAGFPQDSYKLSIANPEDGSEIVSIDPNDIPSTDEVNDISLKKLLIVSNGNPRHAYFLMSNII</sequence>
<dbReference type="EMBL" id="JALBUT010000001">
    <property type="protein sequence ID" value="MDX8414701.1"/>
    <property type="molecule type" value="Genomic_DNA"/>
</dbReference>
<evidence type="ECO:0000313" key="1">
    <source>
        <dbReference type="EMBL" id="MDX8414701.1"/>
    </source>
</evidence>
<keyword evidence="2" id="KW-1185">Reference proteome</keyword>
<dbReference type="Proteomes" id="UP001275932">
    <property type="component" value="Unassembled WGS sequence"/>
</dbReference>
<organism evidence="1 2">
    <name type="scientific">Intestinicryptomonas porci</name>
    <dbReference type="NCBI Taxonomy" id="2926320"/>
    <lineage>
        <taxon>Bacteria</taxon>
        <taxon>Pseudomonadati</taxon>
        <taxon>Verrucomicrobiota</taxon>
        <taxon>Opitutia</taxon>
        <taxon>Opitutales</taxon>
        <taxon>Intestinicryptomonaceae</taxon>
        <taxon>Intestinicryptomonas</taxon>
    </lineage>
</organism>
<name>A0ABU4WF91_9BACT</name>